<keyword evidence="3" id="KW-1185">Reference proteome</keyword>
<evidence type="ECO:0008006" key="4">
    <source>
        <dbReference type="Google" id="ProtNLM"/>
    </source>
</evidence>
<dbReference type="STRING" id="105231.A0A1Y1I8L8"/>
<sequence>MPPPSANPVRPHRTSLKNWFRKTFVSPLLFLGLVTLISGAFGGSWGFTLARRASHGVREDGTQRSELQSDLEGTVGAASLLQSVKLNAQFRTILMRPQKHGKLTEAKKSSRSQKLSIETDEDRGELLGTGAAAESGLRVQVIEGGLKGSLHEEPGFVRWRDSVILLGSFNVSRDYAPVLSATHHELLAIGSTRTTIYNLTTGDVTIGPDFPVLMHHPAAAISPGGVVHLVGSADWSDMSSPNNDAFHFTWDVEGGATDWIDRARVLGAAGGFSCEFLGEFMYCCGGGRRLQERTGDLLRVYNPANDSWSEAAPLPEPADHVTLLVYEGELWGVGGASSFNPRYGAYNPKFTSHDHYRHSITQLAVYNPSTNQWLVKQPLPYSRAAPIVALVQRPGKRASMLMGGGEVYLGSNGMAVTSLSEYDFGEDVWFCHVDPLPFPVFGAGSALWNDRWYILGGGESYNLAATDRVMIVDVANLPTPEPCAGQQGRQEKTWWQTRAASWQKTFPYPKQFLEKR</sequence>
<dbReference type="Gene3D" id="2.120.10.80">
    <property type="entry name" value="Kelch-type beta propeller"/>
    <property type="match status" value="1"/>
</dbReference>
<gene>
    <name evidence="2" type="ORF">KFL_002180110</name>
</gene>
<organism evidence="2 3">
    <name type="scientific">Klebsormidium nitens</name>
    <name type="common">Green alga</name>
    <name type="synonym">Ulothrix nitens</name>
    <dbReference type="NCBI Taxonomy" id="105231"/>
    <lineage>
        <taxon>Eukaryota</taxon>
        <taxon>Viridiplantae</taxon>
        <taxon>Streptophyta</taxon>
        <taxon>Klebsormidiophyceae</taxon>
        <taxon>Klebsormidiales</taxon>
        <taxon>Klebsormidiaceae</taxon>
        <taxon>Klebsormidium</taxon>
    </lineage>
</organism>
<protein>
    <recommendedName>
        <fullName evidence="4">Kelch repeat-containing protein</fullName>
    </recommendedName>
</protein>
<dbReference type="InterPro" id="IPR015915">
    <property type="entry name" value="Kelch-typ_b-propeller"/>
</dbReference>
<reference evidence="2 3" key="1">
    <citation type="journal article" date="2014" name="Nat. Commun.">
        <title>Klebsormidium flaccidum genome reveals primary factors for plant terrestrial adaptation.</title>
        <authorList>
            <person name="Hori K."/>
            <person name="Maruyama F."/>
            <person name="Fujisawa T."/>
            <person name="Togashi T."/>
            <person name="Yamamoto N."/>
            <person name="Seo M."/>
            <person name="Sato S."/>
            <person name="Yamada T."/>
            <person name="Mori H."/>
            <person name="Tajima N."/>
            <person name="Moriyama T."/>
            <person name="Ikeuchi M."/>
            <person name="Watanabe M."/>
            <person name="Wada H."/>
            <person name="Kobayashi K."/>
            <person name="Saito M."/>
            <person name="Masuda T."/>
            <person name="Sasaki-Sekimoto Y."/>
            <person name="Mashiguchi K."/>
            <person name="Awai K."/>
            <person name="Shimojima M."/>
            <person name="Masuda S."/>
            <person name="Iwai M."/>
            <person name="Nobusawa T."/>
            <person name="Narise T."/>
            <person name="Kondo S."/>
            <person name="Saito H."/>
            <person name="Sato R."/>
            <person name="Murakawa M."/>
            <person name="Ihara Y."/>
            <person name="Oshima-Yamada Y."/>
            <person name="Ohtaka K."/>
            <person name="Satoh M."/>
            <person name="Sonobe K."/>
            <person name="Ishii M."/>
            <person name="Ohtani R."/>
            <person name="Kanamori-Sato M."/>
            <person name="Honoki R."/>
            <person name="Miyazaki D."/>
            <person name="Mochizuki H."/>
            <person name="Umetsu J."/>
            <person name="Higashi K."/>
            <person name="Shibata D."/>
            <person name="Kamiya Y."/>
            <person name="Sato N."/>
            <person name="Nakamura Y."/>
            <person name="Tabata S."/>
            <person name="Ida S."/>
            <person name="Kurokawa K."/>
            <person name="Ohta H."/>
        </authorList>
    </citation>
    <scope>NUCLEOTIDE SEQUENCE [LARGE SCALE GENOMIC DNA]</scope>
    <source>
        <strain evidence="2 3">NIES-2285</strain>
    </source>
</reference>
<evidence type="ECO:0000313" key="3">
    <source>
        <dbReference type="Proteomes" id="UP000054558"/>
    </source>
</evidence>
<proteinExistence type="predicted"/>
<dbReference type="OrthoDB" id="19132at2759"/>
<dbReference type="PANTHER" id="PTHR45632">
    <property type="entry name" value="LD33804P"/>
    <property type="match status" value="1"/>
</dbReference>
<feature type="region of interest" description="Disordered" evidence="1">
    <location>
        <begin position="101"/>
        <end position="122"/>
    </location>
</feature>
<dbReference type="Proteomes" id="UP000054558">
    <property type="component" value="Unassembled WGS sequence"/>
</dbReference>
<name>A0A1Y1I8L8_KLENI</name>
<evidence type="ECO:0000313" key="2">
    <source>
        <dbReference type="EMBL" id="GAQ85036.1"/>
    </source>
</evidence>
<dbReference type="AlphaFoldDB" id="A0A1Y1I8L8"/>
<dbReference type="EMBL" id="DF237167">
    <property type="protein sequence ID" value="GAQ85036.1"/>
    <property type="molecule type" value="Genomic_DNA"/>
</dbReference>
<dbReference type="SUPFAM" id="SSF117281">
    <property type="entry name" value="Kelch motif"/>
    <property type="match status" value="1"/>
</dbReference>
<accession>A0A1Y1I8L8</accession>
<evidence type="ECO:0000256" key="1">
    <source>
        <dbReference type="SAM" id="MobiDB-lite"/>
    </source>
</evidence>